<comment type="function">
    <text evidence="1 10">Involved in lipopolysaccharide (LPS) biosynthesis. Catalyzes the transfer of 3-deoxy-D-manno-octulosonate (Kdo) residue(s) from CMP-Kdo to lipid IV(A), the tetraacyldisaccharide-1,4'-bisphosphate precursor of lipid A.</text>
</comment>
<dbReference type="Gene3D" id="3.40.50.11720">
    <property type="entry name" value="3-Deoxy-D-manno-octulosonic-acid transferase, N-terminal domain"/>
    <property type="match status" value="1"/>
</dbReference>
<dbReference type="InterPro" id="IPR038107">
    <property type="entry name" value="Glycos_transf_N_sf"/>
</dbReference>
<feature type="domain" description="3-deoxy-D-manno-octulosonic-acid transferase N-terminal" evidence="11">
    <location>
        <begin position="42"/>
        <end position="195"/>
    </location>
</feature>
<dbReference type="GO" id="GO:0009245">
    <property type="term" value="P:lipid A biosynthetic process"/>
    <property type="evidence" value="ECO:0007669"/>
    <property type="project" value="TreeGrafter"/>
</dbReference>
<dbReference type="AlphaFoldDB" id="A0A4S3MQ52"/>
<keyword evidence="10" id="KW-0448">Lipopolysaccharide biosynthesis</keyword>
<keyword evidence="13" id="KW-1185">Reference proteome</keyword>
<comment type="catalytic activity">
    <reaction evidence="7 10">
        <text>lipid IVA (E. coli) + CMP-3-deoxy-beta-D-manno-octulosonate = alpha-Kdo-(2-&gt;6)-lipid IVA (E. coli) + CMP + H(+)</text>
        <dbReference type="Rhea" id="RHEA:28066"/>
        <dbReference type="ChEBI" id="CHEBI:15378"/>
        <dbReference type="ChEBI" id="CHEBI:58603"/>
        <dbReference type="ChEBI" id="CHEBI:60364"/>
        <dbReference type="ChEBI" id="CHEBI:60377"/>
        <dbReference type="ChEBI" id="CHEBI:85987"/>
        <dbReference type="EC" id="2.4.99.12"/>
    </reaction>
</comment>
<name>A0A4S3MQ52_9RHOB</name>
<dbReference type="EC" id="2.4.99.12" evidence="3 10"/>
<dbReference type="Gene3D" id="3.40.50.2000">
    <property type="entry name" value="Glycogen Phosphorylase B"/>
    <property type="match status" value="1"/>
</dbReference>
<evidence type="ECO:0000256" key="8">
    <source>
        <dbReference type="PIRSR" id="PIRSR639901-1"/>
    </source>
</evidence>
<evidence type="ECO:0000313" key="13">
    <source>
        <dbReference type="Proteomes" id="UP000309450"/>
    </source>
</evidence>
<dbReference type="InterPro" id="IPR039901">
    <property type="entry name" value="Kdotransferase"/>
</dbReference>
<keyword evidence="5 10" id="KW-0808">Transferase</keyword>
<dbReference type="InterPro" id="IPR007507">
    <property type="entry name" value="Glycos_transf_N"/>
</dbReference>
<gene>
    <name evidence="12" type="ORF">E7811_02215</name>
</gene>
<evidence type="ECO:0000256" key="4">
    <source>
        <dbReference type="ARBA" id="ARBA00019077"/>
    </source>
</evidence>
<organism evidence="12 13">
    <name type="scientific">Aliigemmobacter aestuarii</name>
    <dbReference type="NCBI Taxonomy" id="1445661"/>
    <lineage>
        <taxon>Bacteria</taxon>
        <taxon>Pseudomonadati</taxon>
        <taxon>Pseudomonadota</taxon>
        <taxon>Alphaproteobacteria</taxon>
        <taxon>Rhodobacterales</taxon>
        <taxon>Paracoccaceae</taxon>
        <taxon>Aliigemmobacter</taxon>
    </lineage>
</organism>
<proteinExistence type="inferred from homology"/>
<dbReference type="GO" id="GO:0009244">
    <property type="term" value="P:lipopolysaccharide core region biosynthetic process"/>
    <property type="evidence" value="ECO:0007669"/>
    <property type="project" value="UniProtKB-UniRule"/>
</dbReference>
<dbReference type="OrthoDB" id="9789797at2"/>
<evidence type="ECO:0000256" key="9">
    <source>
        <dbReference type="PIRSR" id="PIRSR639901-2"/>
    </source>
</evidence>
<comment type="similarity">
    <text evidence="10">Belongs to the glycosyltransferase group 1 family.</text>
</comment>
<dbReference type="GO" id="GO:0005886">
    <property type="term" value="C:plasma membrane"/>
    <property type="evidence" value="ECO:0007669"/>
    <property type="project" value="UniProtKB-SubCell"/>
</dbReference>
<feature type="active site" description="Proton acceptor" evidence="8">
    <location>
        <position position="53"/>
    </location>
</feature>
<dbReference type="EMBL" id="SSND01000001">
    <property type="protein sequence ID" value="THD84578.1"/>
    <property type="molecule type" value="Genomic_DNA"/>
</dbReference>
<evidence type="ECO:0000256" key="5">
    <source>
        <dbReference type="ARBA" id="ARBA00022679"/>
    </source>
</evidence>
<dbReference type="RefSeq" id="WP_136392959.1">
    <property type="nucleotide sequence ID" value="NZ_SSND01000001.1"/>
</dbReference>
<dbReference type="PANTHER" id="PTHR42755">
    <property type="entry name" value="3-DEOXY-MANNO-OCTULOSONATE CYTIDYLYLTRANSFERASE"/>
    <property type="match status" value="1"/>
</dbReference>
<evidence type="ECO:0000256" key="7">
    <source>
        <dbReference type="ARBA" id="ARBA00049183"/>
    </source>
</evidence>
<evidence type="ECO:0000256" key="2">
    <source>
        <dbReference type="ARBA" id="ARBA00004713"/>
    </source>
</evidence>
<reference evidence="12 13" key="1">
    <citation type="submission" date="2019-04" db="EMBL/GenBank/DDBJ databases">
        <title>Draft genome sequence of Gemmobacter aestuarii sp. nov.</title>
        <authorList>
            <person name="Hameed A."/>
            <person name="Lin S.-Y."/>
            <person name="Shahina M."/>
            <person name="Lai W.-A."/>
            <person name="Young C.-C."/>
        </authorList>
    </citation>
    <scope>NUCLEOTIDE SEQUENCE [LARGE SCALE GENOMIC DNA]</scope>
    <source>
        <strain evidence="12 13">CC-PW-75</strain>
    </source>
</reference>
<keyword evidence="10" id="KW-1003">Cell membrane</keyword>
<feature type="site" description="Transition state stabilizer" evidence="9">
    <location>
        <position position="202"/>
    </location>
</feature>
<accession>A0A4S3MQ52</accession>
<dbReference type="PANTHER" id="PTHR42755:SF1">
    <property type="entry name" value="3-DEOXY-D-MANNO-OCTULOSONIC ACID TRANSFERASE, MITOCHONDRIAL-RELATED"/>
    <property type="match status" value="1"/>
</dbReference>
<comment type="pathway">
    <text evidence="2 10">Bacterial outer membrane biogenesis; LPS core biosynthesis.</text>
</comment>
<evidence type="ECO:0000256" key="1">
    <source>
        <dbReference type="ARBA" id="ARBA00003394"/>
    </source>
</evidence>
<evidence type="ECO:0000313" key="12">
    <source>
        <dbReference type="EMBL" id="THD84578.1"/>
    </source>
</evidence>
<keyword evidence="10" id="KW-0472">Membrane</keyword>
<feature type="site" description="Transition state stabilizer" evidence="9">
    <location>
        <position position="123"/>
    </location>
</feature>
<evidence type="ECO:0000256" key="6">
    <source>
        <dbReference type="ARBA" id="ARBA00031445"/>
    </source>
</evidence>
<dbReference type="Pfam" id="PF04413">
    <property type="entry name" value="Glycos_transf_N"/>
    <property type="match status" value="1"/>
</dbReference>
<sequence length="411" mass="43718">MTLAQPVLWLTTAIGSALGRTMRGALWHRLALPMSSDPVLPGRVWLHGASLGELTSARWLIERLLTERADLSLIVTCNSETARRMLIGWALPRTAVRLAPFDSRGAVRRFLDHWRPVALITLENELWPERVAQAHARAMPVLWIGARISERSARRWSRLAPRLIADTLARLAFVSAQDQASEARLIRLGLPPAAIGPRLMLKAQAARADDTAAPPFAPPAPRAATLLAASTHEGEEGPILDAFATQDRFGLLILAPRHPDRAAAIRAGIEGRGLPVAQRSRGEVPGSETRVYLADTLGEMPLWYRMAGATVIGGTFADRGGHTPFEPAAHGSAILHGPSIGNFAEPFAALQAGGGALAVAGPADLAAALAGLTPERQQDLAQAAGRILAPGADDRDFLAAFEAALPPAPLP</sequence>
<dbReference type="UniPathway" id="UPA00958"/>
<comment type="subcellular location">
    <subcellularLocation>
        <location evidence="10">Cell membrane</location>
    </subcellularLocation>
</comment>
<dbReference type="GO" id="GO:0043842">
    <property type="term" value="F:Kdo transferase activity"/>
    <property type="evidence" value="ECO:0007669"/>
    <property type="project" value="UniProtKB-EC"/>
</dbReference>
<dbReference type="Proteomes" id="UP000309450">
    <property type="component" value="Unassembled WGS sequence"/>
</dbReference>
<evidence type="ECO:0000256" key="3">
    <source>
        <dbReference type="ARBA" id="ARBA00012621"/>
    </source>
</evidence>
<evidence type="ECO:0000256" key="10">
    <source>
        <dbReference type="RuleBase" id="RU365103"/>
    </source>
</evidence>
<comment type="caution">
    <text evidence="12">The sequence shown here is derived from an EMBL/GenBank/DDBJ whole genome shotgun (WGS) entry which is preliminary data.</text>
</comment>
<evidence type="ECO:0000259" key="11">
    <source>
        <dbReference type="Pfam" id="PF04413"/>
    </source>
</evidence>
<protein>
    <recommendedName>
        <fullName evidence="4 10">3-deoxy-D-manno-octulosonic acid transferase</fullName>
        <shortName evidence="10">Kdo transferase</shortName>
        <ecNumber evidence="3 10">2.4.99.12</ecNumber>
    </recommendedName>
    <alternativeName>
        <fullName evidence="6 10">Lipid IV(A) 3-deoxy-D-manno-octulosonic acid transferase</fullName>
    </alternativeName>
</protein>